<name>A0A6N2AKH7_SOLCI</name>
<dbReference type="SMART" id="SM01037">
    <property type="entry name" value="Bet_v_1"/>
    <property type="match status" value="1"/>
</dbReference>
<accession>A0A6N2AKH7</accession>
<dbReference type="InterPro" id="IPR051761">
    <property type="entry name" value="MLP-like_ligand-binding"/>
</dbReference>
<dbReference type="EMBL" id="RXGB01019317">
    <property type="protein sequence ID" value="TMW82218.1"/>
    <property type="molecule type" value="Genomic_DNA"/>
</dbReference>
<organism evidence="2">
    <name type="scientific">Solanum chilense</name>
    <name type="common">Tomato</name>
    <name type="synonym">Lycopersicon chilense</name>
    <dbReference type="NCBI Taxonomy" id="4083"/>
    <lineage>
        <taxon>Eukaryota</taxon>
        <taxon>Viridiplantae</taxon>
        <taxon>Streptophyta</taxon>
        <taxon>Embryophyta</taxon>
        <taxon>Tracheophyta</taxon>
        <taxon>Spermatophyta</taxon>
        <taxon>Magnoliopsida</taxon>
        <taxon>eudicotyledons</taxon>
        <taxon>Gunneridae</taxon>
        <taxon>Pentapetalae</taxon>
        <taxon>asterids</taxon>
        <taxon>lamiids</taxon>
        <taxon>Solanales</taxon>
        <taxon>Solanaceae</taxon>
        <taxon>Solanoideae</taxon>
        <taxon>Solaneae</taxon>
        <taxon>Solanum</taxon>
        <taxon>Solanum subgen. Lycopersicon</taxon>
    </lineage>
</organism>
<dbReference type="InterPro" id="IPR000916">
    <property type="entry name" value="Bet_v_I/MLP"/>
</dbReference>
<evidence type="ECO:0000259" key="1">
    <source>
        <dbReference type="SMART" id="SM01037"/>
    </source>
</evidence>
<dbReference type="AlphaFoldDB" id="A0A6N2AKH7"/>
<feature type="domain" description="Bet v I/Major latex protein" evidence="1">
    <location>
        <begin position="2"/>
        <end position="147"/>
    </location>
</feature>
<dbReference type="PANTHER" id="PTHR31907">
    <property type="entry name" value="MLP-LIKE PROTEIN 423"/>
    <property type="match status" value="1"/>
</dbReference>
<reference evidence="2" key="1">
    <citation type="submission" date="2019-05" db="EMBL/GenBank/DDBJ databases">
        <title>The de novo reference genome and transcriptome assemblies of the wild tomato species Solanum chilense.</title>
        <authorList>
            <person name="Stam R."/>
            <person name="Nosenko T."/>
            <person name="Hoerger A.C."/>
            <person name="Stephan W."/>
            <person name="Seidel M.A."/>
            <person name="Kuhn J.M.M."/>
            <person name="Haberer G."/>
            <person name="Tellier A."/>
        </authorList>
    </citation>
    <scope>NUCLEOTIDE SEQUENCE</scope>
    <source>
        <tissue evidence="2">Mature leaves</tissue>
    </source>
</reference>
<evidence type="ECO:0000313" key="2">
    <source>
        <dbReference type="EMBL" id="TMW82218.1"/>
    </source>
</evidence>
<dbReference type="Gene3D" id="3.30.530.20">
    <property type="match status" value="1"/>
</dbReference>
<dbReference type="Pfam" id="PF00407">
    <property type="entry name" value="Bet_v_1"/>
    <property type="match status" value="1"/>
</dbReference>
<dbReference type="SUPFAM" id="SSF55961">
    <property type="entry name" value="Bet v1-like"/>
    <property type="match status" value="1"/>
</dbReference>
<protein>
    <recommendedName>
        <fullName evidence="1">Bet v I/Major latex protein domain-containing protein</fullName>
    </recommendedName>
</protein>
<proteinExistence type="predicted"/>
<dbReference type="InterPro" id="IPR023393">
    <property type="entry name" value="START-like_dom_sf"/>
</dbReference>
<dbReference type="GO" id="GO:0006952">
    <property type="term" value="P:defense response"/>
    <property type="evidence" value="ECO:0007669"/>
    <property type="project" value="InterPro"/>
</dbReference>
<gene>
    <name evidence="2" type="ORF">EJD97_006488</name>
</gene>
<comment type="caution">
    <text evidence="2">The sequence shown here is derived from an EMBL/GenBank/DDBJ whole genome shotgun (WGS) entry which is preliminary data.</text>
</comment>
<sequence length="147" mass="16907">MGVKGKLIASKEVKCGEHLIHNLFLTNSHHIPYISPSKINHIEINEGEIGKIGTIMNCRYNEDGQEKIVKYVIEAIDHHTNSISRKVIDGDLLELYHSFTFVSSCQNQWATWTIEYEKKIEDTPEPLIFLGFILDMTKDIESHLLKK</sequence>